<accession>A0A2M8DR53</accession>
<dbReference type="Proteomes" id="UP000230136">
    <property type="component" value="Unassembled WGS sequence"/>
</dbReference>
<proteinExistence type="predicted"/>
<protein>
    <submittedName>
        <fullName evidence="1">Uncharacterized protein</fullName>
    </submittedName>
</protein>
<reference evidence="2" key="1">
    <citation type="submission" date="2017-09" db="EMBL/GenBank/DDBJ databases">
        <title>Depth-based differentiation of microbial function through sediment-hosted aquifers and enrichment of novel symbionts in the deep terrestrial subsurface.</title>
        <authorList>
            <person name="Probst A.J."/>
            <person name="Ladd B."/>
            <person name="Jarett J.K."/>
            <person name="Geller-Mcgrath D.E."/>
            <person name="Sieber C.M.K."/>
            <person name="Emerson J.B."/>
            <person name="Anantharaman K."/>
            <person name="Thomas B.C."/>
            <person name="Malmstrom R."/>
            <person name="Stieglmeier M."/>
            <person name="Klingl A."/>
            <person name="Woyke T."/>
            <person name="Ryan C.M."/>
            <person name="Banfield J.F."/>
        </authorList>
    </citation>
    <scope>NUCLEOTIDE SEQUENCE [LARGE SCALE GENOMIC DNA]</scope>
</reference>
<evidence type="ECO:0000313" key="2">
    <source>
        <dbReference type="Proteomes" id="UP000230136"/>
    </source>
</evidence>
<dbReference type="EMBL" id="PFSY01000128">
    <property type="protein sequence ID" value="PJC01816.1"/>
    <property type="molecule type" value="Genomic_DNA"/>
</dbReference>
<dbReference type="AlphaFoldDB" id="A0A2M8DR53"/>
<evidence type="ECO:0000313" key="1">
    <source>
        <dbReference type="EMBL" id="PJC01816.1"/>
    </source>
</evidence>
<comment type="caution">
    <text evidence="1">The sequence shown here is derived from an EMBL/GenBank/DDBJ whole genome shotgun (WGS) entry which is preliminary data.</text>
</comment>
<sequence>MLDANPFNPDNAKYLLGVDTNVTAHKKWPAILSGIEESTYNLYTLANLTIVYCVAFDQHDEEQGGEIINLFNLDTILSAQLIKRIGQILNSIIVPKNNIIYEDDVYLEQLEKVLIKALHSKYIHTKAEAYYWLNLNHFYINHESIKAIKAFDEIVENQQLILEVINRIAEQADAY</sequence>
<gene>
    <name evidence="1" type="ORF">CO073_02810</name>
</gene>
<organism evidence="1 2">
    <name type="scientific">Candidatus Komeilibacteria bacterium CG_4_9_14_0_8_um_filter_36_9</name>
    <dbReference type="NCBI Taxonomy" id="1974473"/>
    <lineage>
        <taxon>Bacteria</taxon>
        <taxon>Candidatus Komeiliibacteriota</taxon>
    </lineage>
</organism>
<name>A0A2M8DR53_9BACT</name>